<protein>
    <submittedName>
        <fullName evidence="2">SDR family oxidoreductase</fullName>
        <ecNumber evidence="2">1.-.-.-</ecNumber>
    </submittedName>
</protein>
<organism evidence="2 3">
    <name type="scientific">Streptomyces vulcanius</name>
    <dbReference type="NCBI Taxonomy" id="1441876"/>
    <lineage>
        <taxon>Bacteria</taxon>
        <taxon>Bacillati</taxon>
        <taxon>Actinomycetota</taxon>
        <taxon>Actinomycetes</taxon>
        <taxon>Kitasatosporales</taxon>
        <taxon>Streptomycetaceae</taxon>
        <taxon>Streptomyces</taxon>
    </lineage>
</organism>
<proteinExistence type="predicted"/>
<dbReference type="InterPro" id="IPR036291">
    <property type="entry name" value="NAD(P)-bd_dom_sf"/>
</dbReference>
<evidence type="ECO:0000313" key="2">
    <source>
        <dbReference type="EMBL" id="MFC4508617.1"/>
    </source>
</evidence>
<dbReference type="CDD" id="cd05327">
    <property type="entry name" value="retinol-DH_like_SDR_c_like"/>
    <property type="match status" value="1"/>
</dbReference>
<name>A0ABV9BBX1_9ACTN</name>
<dbReference type="Pfam" id="PF00106">
    <property type="entry name" value="adh_short"/>
    <property type="match status" value="1"/>
</dbReference>
<dbReference type="InterPro" id="IPR002347">
    <property type="entry name" value="SDR_fam"/>
</dbReference>
<dbReference type="Gene3D" id="3.40.50.720">
    <property type="entry name" value="NAD(P)-binding Rossmann-like Domain"/>
    <property type="match status" value="1"/>
</dbReference>
<dbReference type="PANTHER" id="PTHR43157:SF31">
    <property type="entry name" value="PHOSPHATIDYLINOSITOL-GLYCAN BIOSYNTHESIS CLASS F PROTEIN"/>
    <property type="match status" value="1"/>
</dbReference>
<dbReference type="PRINTS" id="PR00081">
    <property type="entry name" value="GDHRDH"/>
</dbReference>
<dbReference type="PANTHER" id="PTHR43157">
    <property type="entry name" value="PHOSPHATIDYLINOSITOL-GLYCAN BIOSYNTHESIS CLASS F PROTEIN-RELATED"/>
    <property type="match status" value="1"/>
</dbReference>
<dbReference type="Proteomes" id="UP001595839">
    <property type="component" value="Unassembled WGS sequence"/>
</dbReference>
<accession>A0ABV9BBX1</accession>
<dbReference type="GO" id="GO:0016491">
    <property type="term" value="F:oxidoreductase activity"/>
    <property type="evidence" value="ECO:0007669"/>
    <property type="project" value="UniProtKB-KW"/>
</dbReference>
<evidence type="ECO:0000256" key="1">
    <source>
        <dbReference type="ARBA" id="ARBA00023002"/>
    </source>
</evidence>
<evidence type="ECO:0000313" key="3">
    <source>
        <dbReference type="Proteomes" id="UP001595839"/>
    </source>
</evidence>
<dbReference type="EMBL" id="JBHSFK010000106">
    <property type="protein sequence ID" value="MFC4508617.1"/>
    <property type="molecule type" value="Genomic_DNA"/>
</dbReference>
<gene>
    <name evidence="2" type="ORF">ACFPIH_56135</name>
</gene>
<comment type="caution">
    <text evidence="2">The sequence shown here is derived from an EMBL/GenBank/DDBJ whole genome shotgun (WGS) entry which is preliminary data.</text>
</comment>
<sequence>MADMTDKVCVVTGANSGIGKMTAVGLAKAGATVVMACRDLARSSEALAGIRTLSGSDQVHLMQLDLASQVSIRAFVEAFTQRFDRLDVLVNNAGVGSPARKLTADGFELHFGVNHLGSFLLTTLLLPVLERSAPSRVIVVAGSAQKSGKINWDDLQLEQKYSILRAGGQSKLANLMFVRALAQRAQGVTVNAVDPGMTATGITRELPAPVHKLMGLLFKSPEKGARTPVYLATSSEAADVTGKYFKNSREIQPNPDALDDNAVQRLWRISEKLTAQSATAP</sequence>
<keyword evidence="1 2" id="KW-0560">Oxidoreductase</keyword>
<dbReference type="SUPFAM" id="SSF51735">
    <property type="entry name" value="NAD(P)-binding Rossmann-fold domains"/>
    <property type="match status" value="1"/>
</dbReference>
<reference evidence="3" key="1">
    <citation type="journal article" date="2019" name="Int. J. Syst. Evol. Microbiol.">
        <title>The Global Catalogue of Microorganisms (GCM) 10K type strain sequencing project: providing services to taxonomists for standard genome sequencing and annotation.</title>
        <authorList>
            <consortium name="The Broad Institute Genomics Platform"/>
            <consortium name="The Broad Institute Genome Sequencing Center for Infectious Disease"/>
            <person name="Wu L."/>
            <person name="Ma J."/>
        </authorList>
    </citation>
    <scope>NUCLEOTIDE SEQUENCE [LARGE SCALE GENOMIC DNA]</scope>
    <source>
        <strain evidence="3">CGMCC 4.7177</strain>
    </source>
</reference>
<dbReference type="EC" id="1.-.-.-" evidence="2"/>
<dbReference type="RefSeq" id="WP_381188069.1">
    <property type="nucleotide sequence ID" value="NZ_JBHSFK010000106.1"/>
</dbReference>
<keyword evidence="3" id="KW-1185">Reference proteome</keyword>